<reference evidence="2 3" key="1">
    <citation type="journal article" date="2018" name="Mol. Genet. Genomics">
        <title>The red deer Cervus elaphus genome CerEla1.0: sequencing, annotating, genes, and chromosomes.</title>
        <authorList>
            <person name="Bana N.A."/>
            <person name="Nyiri A."/>
            <person name="Nagy J."/>
            <person name="Frank K."/>
            <person name="Nagy T."/>
            <person name="Steger V."/>
            <person name="Schiller M."/>
            <person name="Lakatos P."/>
            <person name="Sugar L."/>
            <person name="Horn P."/>
            <person name="Barta E."/>
            <person name="Orosz L."/>
        </authorList>
    </citation>
    <scope>NUCLEOTIDE SEQUENCE [LARGE SCALE GENOMIC DNA]</scope>
    <source>
        <strain evidence="2">Hungarian</strain>
    </source>
</reference>
<sequence>MRLAHESQDIPLESLYGIVGGQSPRLAFRPIGSGRPITITHGHRRIHNQDWGRALFPAGREDACPLSMNQLKKPFALCAWEMCSQGVDAGRPKRPPHFASPGKTKTLLREPPPAGVCASSPLAMAWSSCLLGAHRGQGQLHILPSPHFAGDQALNAEEGPQLHRLPKPTGSLLTKN</sequence>
<gene>
    <name evidence="2" type="ORF">Celaphus_00012096</name>
</gene>
<protein>
    <submittedName>
        <fullName evidence="2">Uncharacterized protein</fullName>
    </submittedName>
</protein>
<comment type="caution">
    <text evidence="2">The sequence shown here is derived from an EMBL/GenBank/DDBJ whole genome shotgun (WGS) entry which is preliminary data.</text>
</comment>
<keyword evidence="3" id="KW-1185">Reference proteome</keyword>
<dbReference type="AlphaFoldDB" id="A0A212CJX2"/>
<organism evidence="2 3">
    <name type="scientific">Cervus elaphus hippelaphus</name>
    <name type="common">European red deer</name>
    <dbReference type="NCBI Taxonomy" id="46360"/>
    <lineage>
        <taxon>Eukaryota</taxon>
        <taxon>Metazoa</taxon>
        <taxon>Chordata</taxon>
        <taxon>Craniata</taxon>
        <taxon>Vertebrata</taxon>
        <taxon>Euteleostomi</taxon>
        <taxon>Mammalia</taxon>
        <taxon>Eutheria</taxon>
        <taxon>Laurasiatheria</taxon>
        <taxon>Artiodactyla</taxon>
        <taxon>Ruminantia</taxon>
        <taxon>Pecora</taxon>
        <taxon>Cervidae</taxon>
        <taxon>Cervinae</taxon>
        <taxon>Cervus</taxon>
    </lineage>
</organism>
<dbReference type="EMBL" id="MKHE01000018">
    <property type="protein sequence ID" value="OWK06356.1"/>
    <property type="molecule type" value="Genomic_DNA"/>
</dbReference>
<evidence type="ECO:0000256" key="1">
    <source>
        <dbReference type="SAM" id="MobiDB-lite"/>
    </source>
</evidence>
<proteinExistence type="predicted"/>
<evidence type="ECO:0000313" key="2">
    <source>
        <dbReference type="EMBL" id="OWK06356.1"/>
    </source>
</evidence>
<name>A0A212CJX2_CEREH</name>
<feature type="non-terminal residue" evidence="2">
    <location>
        <position position="176"/>
    </location>
</feature>
<dbReference type="Proteomes" id="UP000242450">
    <property type="component" value="Chromosome 18"/>
</dbReference>
<feature type="region of interest" description="Disordered" evidence="1">
    <location>
        <begin position="157"/>
        <end position="176"/>
    </location>
</feature>
<accession>A0A212CJX2</accession>
<evidence type="ECO:0000313" key="3">
    <source>
        <dbReference type="Proteomes" id="UP000242450"/>
    </source>
</evidence>